<feature type="compositionally biased region" description="Basic residues" evidence="1">
    <location>
        <begin position="28"/>
        <end position="40"/>
    </location>
</feature>
<feature type="region of interest" description="Disordered" evidence="1">
    <location>
        <begin position="2938"/>
        <end position="3457"/>
    </location>
</feature>
<feature type="compositionally biased region" description="Basic and acidic residues" evidence="1">
    <location>
        <begin position="2666"/>
        <end position="2683"/>
    </location>
</feature>
<feature type="domain" description="Reverse transcriptase Ty1/copia-type" evidence="2">
    <location>
        <begin position="2223"/>
        <end position="2400"/>
    </location>
</feature>
<dbReference type="SMART" id="SM00015">
    <property type="entry name" value="IQ"/>
    <property type="match status" value="10"/>
</dbReference>
<organism evidence="3 4">
    <name type="scientific">Symbiodinium microadriaticum</name>
    <name type="common">Dinoflagellate</name>
    <name type="synonym">Zooxanthella microadriatica</name>
    <dbReference type="NCBI Taxonomy" id="2951"/>
    <lineage>
        <taxon>Eukaryota</taxon>
        <taxon>Sar</taxon>
        <taxon>Alveolata</taxon>
        <taxon>Dinophyceae</taxon>
        <taxon>Suessiales</taxon>
        <taxon>Symbiodiniaceae</taxon>
        <taxon>Symbiodinium</taxon>
    </lineage>
</organism>
<dbReference type="Gene3D" id="1.20.5.190">
    <property type="match status" value="5"/>
</dbReference>
<feature type="compositionally biased region" description="Basic and acidic residues" evidence="1">
    <location>
        <begin position="133"/>
        <end position="148"/>
    </location>
</feature>
<feature type="compositionally biased region" description="Low complexity" evidence="1">
    <location>
        <begin position="960"/>
        <end position="971"/>
    </location>
</feature>
<feature type="compositionally biased region" description="Polar residues" evidence="1">
    <location>
        <begin position="1491"/>
        <end position="1508"/>
    </location>
</feature>
<feature type="compositionally biased region" description="Low complexity" evidence="1">
    <location>
        <begin position="1038"/>
        <end position="1068"/>
    </location>
</feature>
<feature type="compositionally biased region" description="Basic and acidic residues" evidence="1">
    <location>
        <begin position="530"/>
        <end position="595"/>
    </location>
</feature>
<feature type="compositionally biased region" description="Low complexity" evidence="1">
    <location>
        <begin position="1992"/>
        <end position="2007"/>
    </location>
</feature>
<dbReference type="GO" id="GO:0005516">
    <property type="term" value="F:calmodulin binding"/>
    <property type="evidence" value="ECO:0007669"/>
    <property type="project" value="TreeGrafter"/>
</dbReference>
<dbReference type="SUPFAM" id="SSF52540">
    <property type="entry name" value="P-loop containing nucleoside triphosphate hydrolases"/>
    <property type="match status" value="1"/>
</dbReference>
<feature type="region of interest" description="Disordered" evidence="1">
    <location>
        <begin position="2662"/>
        <end position="2698"/>
    </location>
</feature>
<sequence length="3457" mass="385285">MVSPCAACPDAAWSLAGVKTGGDVRPGSKVKPKKILSSKPKRPDHASRLSDNPSPRALHLRAPSSAVSEAHPPLPVPLTQALLVCAARPPAAPQRSAAGKNESPVARRRAEVRSSLSLDRPGPTRRNFVCSKPDVEREKRAAEPRPRIYVDQLGPRSAEKGAENSASGRGVDPEEVGLPGGGRRDSAPTPGALKSHPCAALRAAALRAPRAALRGEVSLMGSLELFHLYHHFVARRLFACAVILDDVRLHFCPETSFFISSGRRLGPRGALKDEIVSIMEYSNTVEGFIEEVRQSLKMGSEAKRRRVEGVKAFGAWCSLPRIVLQTLLHKAHCHKVPLADYGDMPHIFRMEDNQISYNILWANCEHTTNLVRRDIKMLQQILPPLPALGKGLGGSGCNSLRLLAPLCTAFLGIEELWFEPWAPAPAPAAWTAELPSTAMLVVHRLCQYWPRFLSNLPAWHTVAASWRKSLISRSDVYHLLVKELCRAIFNGASAFLRWAPDMIKIADGRYPVRISIAIVFAYLVPHTDTQTHRHTDTQTHRHTDTQTHRHTDTQTHRHTDTQTHRHTDTQTHRHTDTQTHRHTDTQTHRHTDTQTHRHTALGAGALQLSPASGLLGVVTRILVKTKGHFWLIGGSDHTCASAGKAPVRSLSKATGGESGPERQSAPTRRAAGSPLWCGKAWCMSLEPRSRSLCEELRELPSSESPTLPQRLKGSQDGDGETLATATDRSPSSAWGQSSRRHLTLRQSETRSEPRRGRPVRWRPDKDRSESAAEAVRPVRRASPRPRVFSRLYRDASSKQEALAQWAQDKERREAFAHSMQASEKAAQEICERLHKEQRKQPCAQEDSQKYIPVQESATASATEQRIFLRKQKNWREQRERRMQAQREEHSEAERKYLEEHSIHKKVSKESVSDVLACCHRLYKDGWQRTRRLQRLQESAQEELCLSIEADQVHRAAVAPAGRGRAASAQPRAAREVACRLHQDSEDRRRRVEQKRREQDEFIRQQARPKKDRTPTPSVSPRRTQRAETDRKANSRPQSPATATTATASPMSAVSPVSSGTSTSARSSRLPGEKGSFLENTKSAAARALAETEPLRVDIEVGVVGLLDGASGVPGPGCLKYCEVLTRGLTLMRTRAVESFVWDESVCASILTTDTLLFKIYAVQSALSDRCLAEASLEVKSILRLCSSGFEGKLRSVSRPRFLTCREGAGQVLKSEMIENQVAMPCKGRVHAEGLKLWASVVALSMFLIWGIKFARFPKALESAGSLKFPQSMCGLECESVGRDQYLVTLRSGAAGVQQGVGPASSTTAKNSFRQMAHRACPQGVQVQAEAEASTAATTAATASQARKTWAVPSPSGHAEQLRYPCRMSRQIEVMPRTADEDGLLASSSTFLPLRKKLGGCEFEVCMLLPEAVRSPSPCFRVQIPGEWLPEHLREPHDQEEQEENEHGEEEALFFIRQGPAAAAHQVQFELPSQVTRLTTAPRATKAPPQRASPSDSLRGSARSSTSPTKKAEATSPGLPAAVPSAELSGSELTAFAAVRSRCSLRLRLLRWDVAQGVLSSDDEWLAMAVTAAPGTALSQRGAPRCLLGLGSEVSFGAEERSEQGEESEGSAEASLPSPDVPDVPDMPDMEMERAIQREIQRSFGTSMAPTEGTSAHLGRSPSSEKRQRQAGSHRSLTVSSATGSSRSPSPSSRFRGTASLWTQHSALRGALSALLRLLRECGDWARWPVHERLYARGTKAQHSRATLPAGPTGVRFDVRNRSYKERVTFDAANATFQGGASAPMDIGALAAALWKGKGKGKGKGLVRLDRMGNQRGECRPFGEGRNFEAYGGGFFVQRRGNFAPVSCHLGRPSKLPLTDEFNVLIGIDVFQEKDSQGEAWTFLNVFCQGDIPLRTRPRQPSLKLLAPVGRKGGFSPAQWVLGRDVRLPASLADDGEVARIGKFGRRAGTLVFCYDAAAKEPGPNCWRGVARGPRGQQDCLVVAPGILLAVPGNGQPANGEGEAEAAPPATPARTTDDPSGDLSASSLSIARMRWESERDASRARRSSEFLRQKDRSRKEAGARQRGLTAPARPEQDAVRPEDIPVDRGDEPDTDLLSEMDWEPDRDDYHTTAFRRQLSPMAEMNGEEAAEREAKRQKAIEPGVHAKFVKESCDAYCTGYLSSKDKYEALAAGDSQAPGGGAAGAKKKGRKELRLNEISDEHRQLFIGKGSDEKEWSGCRRTSKNDGLIGKDFLAKSRLVVQGFKDTSLGHYRRDAPTASTIAESVCLAACSFYKFVLIAKDIKNTYFSEKSVGREIYLEPPKGGLPGLEPERLLKANKAIYGFAEAARPFWLALKEHPESDGWRESRPEPAALFYLRVQGTLRGILVTHVDDIEGGIHHSIMDKAFAKSMLALEFATNHVREFICRGREIKQHENGNIDVAMRRKQLKEELTEEEMNVFQSSAGELGWLARQLRCDLAYENGVTQRSKTDTCIADLALFKQFVGMARRGADFKQRYWSDVDFANGVILHLADSGHANGTTDRKEEMKYKSADGYFFFVANKEVLEEGGEARANILAYHSSLTKRVCRSHLAEAVEAGDWRRAYITDARSVYDYLEKDATSTSSDKRMAIERALLRETVRRPNASTHWIDGAQNIANVLTKHGAEKDTLRDFLRSGQMSLAQSAENKALKERRRLERQQRKIKNDAGGQRKAALARARQEVAIEQAEKDGGSGDGQQAEACRRLHDGVQSHQEQLARRLRRPSLPIEEELRETLREERRDERAKNLEMMEADYAEQHSRLPKTAEVTAPQIQIASLGLPDQRAVMCQERLQKMRTEKLEMEKTTSQHDPRLTLQLGKPSPRQYISDKSVHRHVQMDAAKAGAQFAARYQLDSRSSEVQQSIRRLYHEDLEKRGQRLLAEKMQAAPRLEKLPMCFRLPLHNEELEEEEVWRQPIKCEIQSGDRMSGRAGLQGPPTDRSPRAGQSMTTMDNHDFSPASEQRDDMDERARADAAVRIQSVQRGRQARRHFQQQGHSPSRSSREEASEQRDDMDERARADAAVRIQSVQRGRQARRHFQQQGHSPSRSSREEALEQRDDMDERARADAAVRIQSVQRGRQARRHFQQQGHSPSRSSREEALEQRDDMDERARADAAVRIQSVQRGRQARRHFQQQGHSPSSSMREEASEQRDDMDERARADAAVRIQSVQRGRQARRHFQQQGHSPSSSMREEASEQRDDMDERARADAAVRIQSVQRGRQARRHFQQQGHSPSSSMREEASEQRDDMDERARADAAVRIQSVQRGRQARRHFQQQGHSPSSSMREEASEQRDDMDERARADAAVRIQSVQRGRQARRHFQQQGHSPSSSMREEASEQRDDMDERARADAAVRIQSVQRGRQARRHFQQQGHSPSSSMREEASERRDDMDERARADAAVRIQSVQRGRQARRHFQQQGHSPSRSMREEASEQWDDMDDIADG</sequence>
<comment type="caution">
    <text evidence="3">The sequence shown here is derived from an EMBL/GenBank/DDBJ whole genome shotgun (WGS) entry which is preliminary data.</text>
</comment>
<dbReference type="EMBL" id="LSRX01001635">
    <property type="protein sequence ID" value="OLP78263.1"/>
    <property type="molecule type" value="Genomic_DNA"/>
</dbReference>
<feature type="compositionally biased region" description="Basic and acidic residues" evidence="1">
    <location>
        <begin position="3205"/>
        <end position="3224"/>
    </location>
</feature>
<reference evidence="3 4" key="1">
    <citation type="submission" date="2016-02" db="EMBL/GenBank/DDBJ databases">
        <title>Genome analysis of coral dinoflagellate symbionts highlights evolutionary adaptations to a symbiotic lifestyle.</title>
        <authorList>
            <person name="Aranda M."/>
            <person name="Li Y."/>
            <person name="Liew Y.J."/>
            <person name="Baumgarten S."/>
            <person name="Simakov O."/>
            <person name="Wilson M."/>
            <person name="Piel J."/>
            <person name="Ashoor H."/>
            <person name="Bougouffa S."/>
            <person name="Bajic V.B."/>
            <person name="Ryu T."/>
            <person name="Ravasi T."/>
            <person name="Bayer T."/>
            <person name="Micklem G."/>
            <person name="Kim H."/>
            <person name="Bhak J."/>
            <person name="Lajeunesse T.C."/>
            <person name="Voolstra C.R."/>
        </authorList>
    </citation>
    <scope>NUCLEOTIDE SEQUENCE [LARGE SCALE GENOMIC DNA]</scope>
    <source>
        <strain evidence="3 4">CCMP2467</strain>
    </source>
</reference>
<dbReference type="GO" id="GO:0000278">
    <property type="term" value="P:mitotic cell cycle"/>
    <property type="evidence" value="ECO:0007669"/>
    <property type="project" value="TreeGrafter"/>
</dbReference>
<feature type="compositionally biased region" description="Basic and acidic residues" evidence="1">
    <location>
        <begin position="2976"/>
        <end position="2989"/>
    </location>
</feature>
<feature type="compositionally biased region" description="Acidic residues" evidence="1">
    <location>
        <begin position="2091"/>
        <end position="2105"/>
    </location>
</feature>
<dbReference type="PANTHER" id="PTHR22706">
    <property type="entry name" value="ASSEMBLY FACTOR FOR SPINDLE MICROTUBULES"/>
    <property type="match status" value="1"/>
</dbReference>
<feature type="compositionally biased region" description="Acidic residues" evidence="1">
    <location>
        <begin position="3445"/>
        <end position="3457"/>
    </location>
</feature>
<feature type="compositionally biased region" description="Polar residues" evidence="1">
    <location>
        <begin position="3195"/>
        <end position="3204"/>
    </location>
</feature>
<feature type="compositionally biased region" description="Low complexity" evidence="1">
    <location>
        <begin position="89"/>
        <end position="98"/>
    </location>
</feature>
<dbReference type="PROSITE" id="PS50096">
    <property type="entry name" value="IQ"/>
    <property type="match status" value="10"/>
</dbReference>
<feature type="compositionally biased region" description="Basic and acidic residues" evidence="1">
    <location>
        <begin position="2073"/>
        <end position="2090"/>
    </location>
</feature>
<feature type="compositionally biased region" description="Basic and acidic residues" evidence="1">
    <location>
        <begin position="2818"/>
        <end position="2829"/>
    </location>
</feature>
<keyword evidence="4" id="KW-1185">Reference proteome</keyword>
<feature type="compositionally biased region" description="Low complexity" evidence="1">
    <location>
        <begin position="1674"/>
        <end position="1696"/>
    </location>
</feature>
<accession>A0A1Q9C5Q6</accession>
<dbReference type="Pfam" id="PF07727">
    <property type="entry name" value="RVT_2"/>
    <property type="match status" value="1"/>
</dbReference>
<feature type="compositionally biased region" description="Polar residues" evidence="1">
    <location>
        <begin position="3242"/>
        <end position="3251"/>
    </location>
</feature>
<feature type="compositionally biased region" description="Basic and acidic residues" evidence="1">
    <location>
        <begin position="2032"/>
        <end position="2062"/>
    </location>
</feature>
<dbReference type="Proteomes" id="UP000186817">
    <property type="component" value="Unassembled WGS sequence"/>
</dbReference>
<feature type="region of interest" description="Disordered" evidence="1">
    <location>
        <begin position="1643"/>
        <end position="1696"/>
    </location>
</feature>
<dbReference type="InterPro" id="IPR013103">
    <property type="entry name" value="RVT_2"/>
</dbReference>
<feature type="compositionally biased region" description="Polar residues" evidence="1">
    <location>
        <begin position="1643"/>
        <end position="1653"/>
    </location>
</feature>
<feature type="region of interest" description="Disordered" evidence="1">
    <location>
        <begin position="1596"/>
        <end position="1627"/>
    </location>
</feature>
<feature type="region of interest" description="Disordered" evidence="1">
    <location>
        <begin position="16"/>
        <end position="73"/>
    </location>
</feature>
<feature type="compositionally biased region" description="Basic and acidic residues" evidence="1">
    <location>
        <begin position="3252"/>
        <end position="3271"/>
    </location>
</feature>
<feature type="compositionally biased region" description="Polar residues" evidence="1">
    <location>
        <begin position="3289"/>
        <end position="3298"/>
    </location>
</feature>
<dbReference type="InterPro" id="IPR027417">
    <property type="entry name" value="P-loop_NTPase"/>
</dbReference>
<feature type="compositionally biased region" description="Basic and acidic residues" evidence="1">
    <location>
        <begin position="3346"/>
        <end position="3365"/>
    </location>
</feature>
<feature type="compositionally biased region" description="Polar residues" evidence="1">
    <location>
        <begin position="3148"/>
        <end position="3157"/>
    </location>
</feature>
<dbReference type="InterPro" id="IPR051185">
    <property type="entry name" value="ASPM"/>
</dbReference>
<feature type="region of interest" description="Disordered" evidence="1">
    <location>
        <begin position="530"/>
        <end position="597"/>
    </location>
</feature>
<gene>
    <name evidence="3" type="ORF">AK812_SmicGene41581</name>
</gene>
<feature type="compositionally biased region" description="Polar residues" evidence="1">
    <location>
        <begin position="723"/>
        <end position="737"/>
    </location>
</feature>
<feature type="compositionally biased region" description="Basic and acidic residues" evidence="1">
    <location>
        <begin position="747"/>
        <end position="770"/>
    </location>
</feature>
<feature type="region of interest" description="Disordered" evidence="1">
    <location>
        <begin position="960"/>
        <end position="1077"/>
    </location>
</feature>
<name>A0A1Q9C5Q6_SYMMI</name>
<feature type="compositionally biased region" description="Polar residues" evidence="1">
    <location>
        <begin position="3336"/>
        <end position="3345"/>
    </location>
</feature>
<feature type="compositionally biased region" description="Basic and acidic residues" evidence="1">
    <location>
        <begin position="3393"/>
        <end position="3412"/>
    </location>
</feature>
<evidence type="ECO:0000256" key="1">
    <source>
        <dbReference type="SAM" id="MobiDB-lite"/>
    </source>
</evidence>
<feature type="region of interest" description="Disordered" evidence="1">
    <location>
        <begin position="696"/>
        <end position="781"/>
    </location>
</feature>
<dbReference type="OrthoDB" id="436075at2759"/>
<feature type="compositionally biased region" description="Basic and acidic residues" evidence="1">
    <location>
        <begin position="3016"/>
        <end position="3036"/>
    </location>
</feature>
<feature type="region of interest" description="Disordered" evidence="1">
    <location>
        <begin position="1992"/>
        <end position="2105"/>
    </location>
</feature>
<protein>
    <recommendedName>
        <fullName evidence="2">Reverse transcriptase Ty1/copia-type domain-containing protein</fullName>
    </recommendedName>
</protein>
<evidence type="ECO:0000313" key="3">
    <source>
        <dbReference type="EMBL" id="OLP78263.1"/>
    </source>
</evidence>
<dbReference type="Pfam" id="PF00612">
    <property type="entry name" value="IQ"/>
    <property type="match status" value="10"/>
</dbReference>
<dbReference type="PANTHER" id="PTHR22706:SF2">
    <property type="entry name" value="SFI1 SPINDLE BODY DOMAIN-CONTAINING PROTEIN"/>
    <property type="match status" value="1"/>
</dbReference>
<dbReference type="InterPro" id="IPR000048">
    <property type="entry name" value="IQ_motif_EF-hand-BS"/>
</dbReference>
<feature type="compositionally biased region" description="Basic and acidic residues" evidence="1">
    <location>
        <begin position="3299"/>
        <end position="3318"/>
    </location>
</feature>
<dbReference type="GO" id="GO:0007051">
    <property type="term" value="P:spindle organization"/>
    <property type="evidence" value="ECO:0007669"/>
    <property type="project" value="TreeGrafter"/>
</dbReference>
<evidence type="ECO:0000259" key="2">
    <source>
        <dbReference type="Pfam" id="PF07727"/>
    </source>
</evidence>
<feature type="region of interest" description="Disordered" evidence="1">
    <location>
        <begin position="89"/>
        <end position="194"/>
    </location>
</feature>
<feature type="region of interest" description="Disordered" evidence="1">
    <location>
        <begin position="2818"/>
        <end position="2839"/>
    </location>
</feature>
<evidence type="ECO:0000313" key="4">
    <source>
        <dbReference type="Proteomes" id="UP000186817"/>
    </source>
</evidence>
<dbReference type="GO" id="GO:0000922">
    <property type="term" value="C:spindle pole"/>
    <property type="evidence" value="ECO:0007669"/>
    <property type="project" value="TreeGrafter"/>
</dbReference>
<feature type="region of interest" description="Disordered" evidence="1">
    <location>
        <begin position="1479"/>
        <end position="1522"/>
    </location>
</feature>
<dbReference type="GO" id="GO:0051295">
    <property type="term" value="P:establishment of meiotic spindle localization"/>
    <property type="evidence" value="ECO:0007669"/>
    <property type="project" value="TreeGrafter"/>
</dbReference>
<feature type="compositionally biased region" description="Basic and acidic residues" evidence="1">
    <location>
        <begin position="3063"/>
        <end position="3083"/>
    </location>
</feature>
<feature type="compositionally biased region" description="Basic and acidic residues" evidence="1">
    <location>
        <begin position="972"/>
        <end position="1002"/>
    </location>
</feature>
<feature type="compositionally biased region" description="Basic and acidic residues" evidence="1">
    <location>
        <begin position="3158"/>
        <end position="3177"/>
    </location>
</feature>
<proteinExistence type="predicted"/>
<feature type="compositionally biased region" description="Basic and acidic residues" evidence="1">
    <location>
        <begin position="3110"/>
        <end position="3130"/>
    </location>
</feature>
<feature type="region of interest" description="Disordered" evidence="1">
    <location>
        <begin position="639"/>
        <end position="672"/>
    </location>
</feature>